<dbReference type="PROSITE" id="PS50975">
    <property type="entry name" value="ATP_GRASP"/>
    <property type="match status" value="1"/>
</dbReference>
<dbReference type="InterPro" id="IPR003806">
    <property type="entry name" value="ATP-grasp_PylC-type"/>
</dbReference>
<dbReference type="InterPro" id="IPR011761">
    <property type="entry name" value="ATP-grasp"/>
</dbReference>
<dbReference type="GO" id="GO:0046872">
    <property type="term" value="F:metal ion binding"/>
    <property type="evidence" value="ECO:0007669"/>
    <property type="project" value="InterPro"/>
</dbReference>
<keyword evidence="5" id="KW-1185">Reference proteome</keyword>
<dbReference type="Gene3D" id="3.30.470.20">
    <property type="entry name" value="ATP-grasp fold, B domain"/>
    <property type="match status" value="1"/>
</dbReference>
<gene>
    <name evidence="4" type="ORF">GSTUAT00005337001</name>
</gene>
<sequence>MCLFRPRKESTTTRLNILLSNGRFPVSIDLARQLKLAGHNVYVVDPMHYHVCKFSNSVVKSYWVPAPHVDAEGYTEGVRRAVEDANIDLIIPMHEELFHLAEQTSDVSDENGQIVRKRLFAPSFQTLVRLHNKWEFSLFLRRTGCDAPRAWLCRSMDDVRALPHREMELALKPVYGRAAKDVHHLKPDTPLPDRVDVGPENEYIAQEWITGNRYCSYSVLRDGRVFAFSVYPVVDTIDESSCVYFQSTEHAGIRAYVERIADALPGVNGQIAFDFIETDDRLVAIECNPRATSGIHLWSGTPDLAHSFTRSSPAVARPGARRQLIPGMLMWSKKGAGLGEYLRHMKRLMGTKDVMFSKRDLLPSLMQPFLLTSYYEICRERRMDISTMFQWDLVWEPGREQLENIRRLLARVGREGGGGGAKEEDVEGEQSESLGRDSGVGVERNP</sequence>
<keyword evidence="1" id="KW-0547">Nucleotide-binding</keyword>
<evidence type="ECO:0000256" key="2">
    <source>
        <dbReference type="SAM" id="MobiDB-lite"/>
    </source>
</evidence>
<evidence type="ECO:0000259" key="3">
    <source>
        <dbReference type="PROSITE" id="PS50975"/>
    </source>
</evidence>
<dbReference type="SUPFAM" id="SSF56059">
    <property type="entry name" value="Glutathione synthetase ATP-binding domain-like"/>
    <property type="match status" value="1"/>
</dbReference>
<dbReference type="Proteomes" id="UP001412239">
    <property type="component" value="Unassembled WGS sequence"/>
</dbReference>
<evidence type="ECO:0000256" key="1">
    <source>
        <dbReference type="PROSITE-ProRule" id="PRU00409"/>
    </source>
</evidence>
<evidence type="ECO:0000313" key="4">
    <source>
        <dbReference type="EMBL" id="CUS10583.1"/>
    </source>
</evidence>
<reference evidence="4" key="1">
    <citation type="submission" date="2015-10" db="EMBL/GenBank/DDBJ databases">
        <authorList>
            <person name="Regsiter A."/>
            <person name="william w."/>
        </authorList>
    </citation>
    <scope>NUCLEOTIDE SEQUENCE</scope>
    <source>
        <strain evidence="4">Montdore</strain>
    </source>
</reference>
<name>A0A292PVS8_9PEZI</name>
<accession>A0A292PVS8</accession>
<evidence type="ECO:0000313" key="5">
    <source>
        <dbReference type="Proteomes" id="UP001412239"/>
    </source>
</evidence>
<dbReference type="AlphaFoldDB" id="A0A292PVS8"/>
<dbReference type="EMBL" id="LN891043">
    <property type="protein sequence ID" value="CUS10583.1"/>
    <property type="molecule type" value="Genomic_DNA"/>
</dbReference>
<dbReference type="Pfam" id="PF02655">
    <property type="entry name" value="ATP-grasp_3"/>
    <property type="match status" value="1"/>
</dbReference>
<feature type="domain" description="ATP-grasp" evidence="3">
    <location>
        <begin position="137"/>
        <end position="313"/>
    </location>
</feature>
<dbReference type="Gene3D" id="3.40.50.20">
    <property type="match status" value="1"/>
</dbReference>
<organism evidence="4 5">
    <name type="scientific">Tuber aestivum</name>
    <name type="common">summer truffle</name>
    <dbReference type="NCBI Taxonomy" id="59557"/>
    <lineage>
        <taxon>Eukaryota</taxon>
        <taxon>Fungi</taxon>
        <taxon>Dikarya</taxon>
        <taxon>Ascomycota</taxon>
        <taxon>Pezizomycotina</taxon>
        <taxon>Pezizomycetes</taxon>
        <taxon>Pezizales</taxon>
        <taxon>Tuberaceae</taxon>
        <taxon>Tuber</taxon>
    </lineage>
</organism>
<protein>
    <recommendedName>
        <fullName evidence="3">ATP-grasp domain-containing protein</fullName>
    </recommendedName>
</protein>
<proteinExistence type="predicted"/>
<keyword evidence="1" id="KW-0067">ATP-binding</keyword>
<feature type="region of interest" description="Disordered" evidence="2">
    <location>
        <begin position="413"/>
        <end position="446"/>
    </location>
</feature>
<dbReference type="GO" id="GO:0005524">
    <property type="term" value="F:ATP binding"/>
    <property type="evidence" value="ECO:0007669"/>
    <property type="project" value="UniProtKB-UniRule"/>
</dbReference>